<evidence type="ECO:0000313" key="3">
    <source>
        <dbReference type="EMBL" id="SKB96533.1"/>
    </source>
</evidence>
<dbReference type="NCBIfam" id="TIGR04183">
    <property type="entry name" value="Por_Secre_tail"/>
    <property type="match status" value="1"/>
</dbReference>
<dbReference type="SUPFAM" id="SSF74853">
    <property type="entry name" value="Lamin A/C globular tail domain"/>
    <property type="match status" value="1"/>
</dbReference>
<dbReference type="EMBL" id="FUYV01000008">
    <property type="protein sequence ID" value="SKB96533.1"/>
    <property type="molecule type" value="Genomic_DNA"/>
</dbReference>
<feature type="signal peptide" evidence="1">
    <location>
        <begin position="1"/>
        <end position="24"/>
    </location>
</feature>
<dbReference type="InterPro" id="IPR026444">
    <property type="entry name" value="Secre_tail"/>
</dbReference>
<dbReference type="RefSeq" id="WP_079557372.1">
    <property type="nucleotide sequence ID" value="NZ_CP021904.1"/>
</dbReference>
<feature type="chain" id="PRO_5012368955" evidence="1">
    <location>
        <begin position="25"/>
        <end position="1089"/>
    </location>
</feature>
<dbReference type="Proteomes" id="UP000191055">
    <property type="component" value="Unassembled WGS sequence"/>
</dbReference>
<dbReference type="AlphaFoldDB" id="A0A1T5FK41"/>
<dbReference type="InterPro" id="IPR014867">
    <property type="entry name" value="Spore_coat_CotH_CotH2/3/7"/>
</dbReference>
<dbReference type="InterPro" id="IPR044060">
    <property type="entry name" value="Bacterial_rp_domain"/>
</dbReference>
<reference evidence="3 4" key="1">
    <citation type="submission" date="2017-02" db="EMBL/GenBank/DDBJ databases">
        <authorList>
            <person name="Peterson S.W."/>
        </authorList>
    </citation>
    <scope>NUCLEOTIDE SEQUENCE [LARGE SCALE GENOMIC DNA]</scope>
    <source>
        <strain evidence="3 4">DSM 24412</strain>
    </source>
</reference>
<organism evidence="3 4">
    <name type="scientific">Alkalitalea saponilacus</name>
    <dbReference type="NCBI Taxonomy" id="889453"/>
    <lineage>
        <taxon>Bacteria</taxon>
        <taxon>Pseudomonadati</taxon>
        <taxon>Bacteroidota</taxon>
        <taxon>Bacteroidia</taxon>
        <taxon>Marinilabiliales</taxon>
        <taxon>Marinilabiliaceae</taxon>
        <taxon>Alkalitalea</taxon>
    </lineage>
</organism>
<dbReference type="Pfam" id="PF00932">
    <property type="entry name" value="LTD"/>
    <property type="match status" value="1"/>
</dbReference>
<dbReference type="Pfam" id="PF18998">
    <property type="entry name" value="Flg_new_2"/>
    <property type="match status" value="1"/>
</dbReference>
<feature type="domain" description="LTD" evidence="2">
    <location>
        <begin position="18"/>
        <end position="140"/>
    </location>
</feature>
<dbReference type="Pfam" id="PF13290">
    <property type="entry name" value="CHB_HEX_C_1"/>
    <property type="match status" value="1"/>
</dbReference>
<evidence type="ECO:0000313" key="4">
    <source>
        <dbReference type="Proteomes" id="UP000191055"/>
    </source>
</evidence>
<dbReference type="InterPro" id="IPR001322">
    <property type="entry name" value="Lamin_tail_dom"/>
</dbReference>
<keyword evidence="4" id="KW-1185">Reference proteome</keyword>
<dbReference type="PROSITE" id="PS51841">
    <property type="entry name" value="LTD"/>
    <property type="match status" value="1"/>
</dbReference>
<gene>
    <name evidence="3" type="ORF">SAMN03080601_01610</name>
</gene>
<evidence type="ECO:0000256" key="1">
    <source>
        <dbReference type="SAM" id="SignalP"/>
    </source>
</evidence>
<proteinExistence type="predicted"/>
<protein>
    <submittedName>
        <fullName evidence="3">Por secretion system C-terminal sorting domain-containing protein</fullName>
    </submittedName>
</protein>
<evidence type="ECO:0000259" key="2">
    <source>
        <dbReference type="PROSITE" id="PS51841"/>
    </source>
</evidence>
<dbReference type="OrthoDB" id="9806464at2"/>
<dbReference type="InterPro" id="IPR036415">
    <property type="entry name" value="Lamin_tail_dom_sf"/>
</dbReference>
<sequence>MQFGSFRSLLFSIMFLLPWTATHSQSFPVVINEVMSSNLNTIADEDGDYEDWIELHNRGDEPVNLEGWGLSDDDFNAFKWVFPDVTIGPDEYLMVWASGKNRLEGELHTNFSISSDGEPVLLSHPEQGVIQFVPAVPIPGQVSYGLNPDQPGFFYYSNPTPGAPNTTKAYAEILNAEPFFSHTGGFYTEPFELTISTDIPGATIYYTLDGSEPNPDNLDGTNYQYKNRYPHGEFLTREVRTFRYEEPLYIYDRSAEPYELAGINSRFTSEPHLPPSNMFKGIPVRAIIKKEGTLTPNPTTHTYFVTPEGGERFSLPVISMVTDERNLFDYERGIYVAGKIADDSYNQNSTWSVWSPTNYNRRGTEWERPNNFEYFSNKSDNTVNRTVGIRIHGAASRHSPLKSFRIYARSSYSSNEITFFNDWEESIQTKRRMILRNSGQDLFHTMFRDAAIQNIVKGLNFDTQAYNPSNVFINGEYWGILNMRGRIDKHYLAAKYNINPEALDMLEYMVQLYVIEGDSDHYNNVISFIENNDIKEIEDYKYVQTKIDIENFIDYNITQIFIRNTDWPGNNNLFWRVNSNLSEGSISDGKWRWILFDTDFGFGLSGGANAVAHNTLLFAIAEGTTVWPNPEWSTFLLRSLLQNEHFRIAFLNRFADLLNTYFREERVISVIDEIKAYLESDFQNHIDRWGFIASLAEWEVKTDVMRSFAVNRPAYQKQHLKSFFGIDKMDLLSLNVEEAGSGIIQVNSIMLCESTPGIDDPVFPWSGEYFDKTPIKIHAIANPGYKFSHWKGVPDSIKSMREIEIIPESDLSITAVFKEAPLIQLIHHWHFNQLDDKEHTQVKADCSKTDQVGVITYPGTGSGYMDMVKNGTTINLREGTTEGNALRVRNPSKERKLIFHLPTNGYEDVVLSYAASRTSNGAEFQDIYYRTEEDGQWNLIKERNLIIESYYKISVDFTDIEEVNNNPDFAVKIRFTGEKAMNSSGNNRFDNVVLEGFPVKKESTNLSQSKVKYHLNIYPNPATNHINIISAELVQKISLMNLNGRVIKTIYPLSYKSEINISNVSAGIYLLMVETSNAISTKKIVIDRD</sequence>
<name>A0A1T5FK41_9BACT</name>
<dbReference type="KEGG" id="asx:CDL62_09885"/>
<dbReference type="Gene3D" id="2.60.40.1260">
    <property type="entry name" value="Lamin Tail domain"/>
    <property type="match status" value="1"/>
</dbReference>
<dbReference type="Pfam" id="PF08757">
    <property type="entry name" value="CotH"/>
    <property type="match status" value="1"/>
</dbReference>
<dbReference type="STRING" id="889453.SAMN03080601_01610"/>
<dbReference type="InterPro" id="IPR059177">
    <property type="entry name" value="GH29D-like_dom"/>
</dbReference>
<keyword evidence="1" id="KW-0732">Signal</keyword>
<dbReference type="Pfam" id="PF18962">
    <property type="entry name" value="Por_Secre_tail"/>
    <property type="match status" value="1"/>
</dbReference>
<accession>A0A1T5FK41</accession>